<keyword evidence="8" id="KW-1185">Reference proteome</keyword>
<keyword evidence="7" id="KW-0813">Transport</keyword>
<feature type="transmembrane region" description="Helical" evidence="6">
    <location>
        <begin position="140"/>
        <end position="163"/>
    </location>
</feature>
<keyword evidence="7" id="KW-0762">Sugar transport</keyword>
<dbReference type="KEGG" id="nab:B1sIIB91_00880"/>
<evidence type="ECO:0000256" key="6">
    <source>
        <dbReference type="SAM" id="Phobius"/>
    </source>
</evidence>
<feature type="transmembrane region" description="Helical" evidence="6">
    <location>
        <begin position="90"/>
        <end position="107"/>
    </location>
</feature>
<evidence type="ECO:0000256" key="2">
    <source>
        <dbReference type="ARBA" id="ARBA00022475"/>
    </source>
</evidence>
<evidence type="ECO:0000256" key="5">
    <source>
        <dbReference type="ARBA" id="ARBA00023136"/>
    </source>
</evidence>
<evidence type="ECO:0000256" key="3">
    <source>
        <dbReference type="ARBA" id="ARBA00022692"/>
    </source>
</evidence>
<dbReference type="GO" id="GO:0005886">
    <property type="term" value="C:plasma membrane"/>
    <property type="evidence" value="ECO:0007669"/>
    <property type="project" value="UniProtKB-SubCell"/>
</dbReference>
<accession>A0A249L330</accession>
<name>A0A249L330_9ACTN</name>
<feature type="transmembrane region" description="Helical" evidence="6">
    <location>
        <begin position="310"/>
        <end position="331"/>
    </location>
</feature>
<organism evidence="7 8">
    <name type="scientific">Candidatus Nanopelagicus abundans</name>
    <dbReference type="NCBI Taxonomy" id="1884916"/>
    <lineage>
        <taxon>Bacteria</taxon>
        <taxon>Bacillati</taxon>
        <taxon>Actinomycetota</taxon>
        <taxon>Actinomycetes</taxon>
        <taxon>Candidatus Nanopelagicales</taxon>
        <taxon>Candidatus Nanopelagicaceae</taxon>
        <taxon>Candidatus Nanopelagicus</taxon>
    </lineage>
</organism>
<reference evidence="7 8" key="1">
    <citation type="submission" date="2016-07" db="EMBL/GenBank/DDBJ databases">
        <title>High microdiversification within the ubiquitous acI lineage of Actinobacteria.</title>
        <authorList>
            <person name="Neuenschwander S.M."/>
            <person name="Salcher M."/>
            <person name="Ghai R."/>
            <person name="Pernthaler J."/>
        </authorList>
    </citation>
    <scope>NUCLEOTIDE SEQUENCE [LARGE SCALE GENOMIC DNA]</scope>
    <source>
        <strain evidence="7">MMS-IIB-91</strain>
    </source>
</reference>
<protein>
    <submittedName>
        <fullName evidence="7">Simple sugar transport system permease protein</fullName>
    </submittedName>
</protein>
<comment type="subcellular location">
    <subcellularLocation>
        <location evidence="1">Cell membrane</location>
        <topology evidence="1">Multi-pass membrane protein</topology>
    </subcellularLocation>
</comment>
<keyword evidence="5 6" id="KW-0472">Membrane</keyword>
<feature type="transmembrane region" description="Helical" evidence="6">
    <location>
        <begin position="12"/>
        <end position="33"/>
    </location>
</feature>
<dbReference type="PANTHER" id="PTHR47089:SF1">
    <property type="entry name" value="GUANOSINE ABC TRANSPORTER PERMEASE PROTEIN NUPP"/>
    <property type="match status" value="1"/>
</dbReference>
<dbReference type="AlphaFoldDB" id="A0A249L330"/>
<evidence type="ECO:0000313" key="7">
    <source>
        <dbReference type="EMBL" id="ASY23488.1"/>
    </source>
</evidence>
<evidence type="ECO:0000313" key="8">
    <source>
        <dbReference type="Proteomes" id="UP000217210"/>
    </source>
</evidence>
<keyword evidence="4 6" id="KW-1133">Transmembrane helix</keyword>
<dbReference type="Pfam" id="PF02653">
    <property type="entry name" value="BPD_transp_2"/>
    <property type="match status" value="1"/>
</dbReference>
<evidence type="ECO:0000256" key="4">
    <source>
        <dbReference type="ARBA" id="ARBA00022989"/>
    </source>
</evidence>
<keyword evidence="3 6" id="KW-0812">Transmembrane</keyword>
<proteinExistence type="predicted"/>
<dbReference type="Proteomes" id="UP000217210">
    <property type="component" value="Chromosome"/>
</dbReference>
<dbReference type="EMBL" id="CP016779">
    <property type="protein sequence ID" value="ASY23488.1"/>
    <property type="molecule type" value="Genomic_DNA"/>
</dbReference>
<dbReference type="PANTHER" id="PTHR47089">
    <property type="entry name" value="ABC TRANSPORTER, PERMEASE PROTEIN"/>
    <property type="match status" value="1"/>
</dbReference>
<feature type="transmembrane region" description="Helical" evidence="6">
    <location>
        <begin position="351"/>
        <end position="369"/>
    </location>
</feature>
<feature type="transmembrane region" description="Helical" evidence="6">
    <location>
        <begin position="224"/>
        <end position="242"/>
    </location>
</feature>
<sequence>MVKQFLSTVRRITLLPTLSFIFAFFIGGIIIVISDPIIMAQLNSPGKFLTSAAARIGNSYLAIFQGSIYDVNLARESGVVRGFYPLSETIVTSIPLVFAGLAVALAFRSGLFNIGAQGQFIFGAIGASYVGFTFDLPPLIHVPLVLIVGIIFGGLFGGIVGLLKAKTGAHEVIVTIMLNYVAALFILWLLKTSIFLRPERFDPIAPDVNPSARLPKLLGADLRLHLGVFIALVVTYFVWWLLNRSTLGFKFRAVGANANAAKTAGISVPLVTTVTMFICGGIAGLGGAVHLIGTEYALTAGVAGSIGFDAITVALLGQATPLGTLFGAFLFGALQTGGRTLLSNTGTSSEIIQVIQALIVLFIAAPALLKKIFRLKKSVDSKSMAAKGWNG</sequence>
<evidence type="ECO:0000256" key="1">
    <source>
        <dbReference type="ARBA" id="ARBA00004651"/>
    </source>
</evidence>
<dbReference type="CDD" id="cd06580">
    <property type="entry name" value="TM_PBP1_transp_TpRbsC_like"/>
    <property type="match status" value="1"/>
</dbReference>
<feature type="transmembrane region" description="Helical" evidence="6">
    <location>
        <begin position="114"/>
        <end position="134"/>
    </location>
</feature>
<dbReference type="InterPro" id="IPR001851">
    <property type="entry name" value="ABC_transp_permease"/>
</dbReference>
<feature type="transmembrane region" description="Helical" evidence="6">
    <location>
        <begin position="172"/>
        <end position="190"/>
    </location>
</feature>
<dbReference type="GO" id="GO:0022857">
    <property type="term" value="F:transmembrane transporter activity"/>
    <property type="evidence" value="ECO:0007669"/>
    <property type="project" value="InterPro"/>
</dbReference>
<gene>
    <name evidence="7" type="ORF">B1sIIB91_00880</name>
</gene>
<keyword evidence="2" id="KW-1003">Cell membrane</keyword>